<comment type="caution">
    <text evidence="1">The sequence shown here is derived from an EMBL/GenBank/DDBJ whole genome shotgun (WGS) entry which is preliminary data.</text>
</comment>
<reference evidence="1 2" key="1">
    <citation type="submission" date="2015-11" db="EMBL/GenBank/DDBJ databases">
        <title>Draft genome of Sulfurovum riftiae 1812E, a member of the Epsilonproteobacteria isolated from the tube of the deep-sea hydrothermal vent tubewom Riftia pachyptila.</title>
        <authorList>
            <person name="Vetriani C."/>
            <person name="Giovannelli D."/>
        </authorList>
    </citation>
    <scope>NUCLEOTIDE SEQUENCE [LARGE SCALE GENOMIC DNA]</scope>
    <source>
        <strain evidence="1 2">1812E</strain>
    </source>
</reference>
<sequence>MKNVFPPLLVLGVLLFALYQTRYKKPETTEEKVNPAYLEHTKKHTASHIQEELDRLHTDAYVKNYIVNVIKHGSNQFNFKGGEMEGGFVSSKDAPKVACHVLSLSGKKCEEPYPEDAAMFYTSVCGGCHGDDGKGLGGTYPDLTRKTLLGIEKREEFLKSLLYR</sequence>
<name>A0A151CFH4_9BACT</name>
<dbReference type="GO" id="GO:0046872">
    <property type="term" value="F:metal ion binding"/>
    <property type="evidence" value="ECO:0007669"/>
    <property type="project" value="UniProtKB-KW"/>
</dbReference>
<keyword evidence="2" id="KW-1185">Reference proteome</keyword>
<dbReference type="GO" id="GO:0020037">
    <property type="term" value="F:heme binding"/>
    <property type="evidence" value="ECO:0007669"/>
    <property type="project" value="InterPro"/>
</dbReference>
<dbReference type="AlphaFoldDB" id="A0A151CFH4"/>
<dbReference type="GO" id="GO:0009055">
    <property type="term" value="F:electron transfer activity"/>
    <property type="evidence" value="ECO:0007669"/>
    <property type="project" value="InterPro"/>
</dbReference>
<dbReference type="Gene3D" id="1.10.760.10">
    <property type="entry name" value="Cytochrome c-like domain"/>
    <property type="match status" value="1"/>
</dbReference>
<organism evidence="1 2">
    <name type="scientific">Sulfurovum riftiae</name>
    <dbReference type="NCBI Taxonomy" id="1630136"/>
    <lineage>
        <taxon>Bacteria</taxon>
        <taxon>Pseudomonadati</taxon>
        <taxon>Campylobacterota</taxon>
        <taxon>Epsilonproteobacteria</taxon>
        <taxon>Campylobacterales</taxon>
        <taxon>Sulfurovaceae</taxon>
        <taxon>Sulfurovum</taxon>
    </lineage>
</organism>
<accession>A0A151CFH4</accession>
<dbReference type="Proteomes" id="UP000075359">
    <property type="component" value="Unassembled WGS sequence"/>
</dbReference>
<dbReference type="InterPro" id="IPR036909">
    <property type="entry name" value="Cyt_c-like_dom_sf"/>
</dbReference>
<dbReference type="SUPFAM" id="SSF46626">
    <property type="entry name" value="Cytochrome c"/>
    <property type="match status" value="1"/>
</dbReference>
<dbReference type="STRING" id="1630136.AS592_05355"/>
<evidence type="ECO:0000313" key="1">
    <source>
        <dbReference type="EMBL" id="KYJ86013.1"/>
    </source>
</evidence>
<dbReference type="EMBL" id="LNKT01000056">
    <property type="protein sequence ID" value="KYJ86013.1"/>
    <property type="molecule type" value="Genomic_DNA"/>
</dbReference>
<evidence type="ECO:0000313" key="2">
    <source>
        <dbReference type="Proteomes" id="UP000075359"/>
    </source>
</evidence>
<gene>
    <name evidence="1" type="ORF">AS592_05355</name>
</gene>
<protein>
    <recommendedName>
        <fullName evidence="3">Cytochrome c domain-containing protein</fullName>
    </recommendedName>
</protein>
<proteinExistence type="predicted"/>
<evidence type="ECO:0008006" key="3">
    <source>
        <dbReference type="Google" id="ProtNLM"/>
    </source>
</evidence>